<organism evidence="7">
    <name type="scientific">Spongospora subterranea</name>
    <dbReference type="NCBI Taxonomy" id="70186"/>
    <lineage>
        <taxon>Eukaryota</taxon>
        <taxon>Sar</taxon>
        <taxon>Rhizaria</taxon>
        <taxon>Endomyxa</taxon>
        <taxon>Phytomyxea</taxon>
        <taxon>Plasmodiophorida</taxon>
        <taxon>Plasmodiophoridae</taxon>
        <taxon>Spongospora</taxon>
    </lineage>
</organism>
<dbReference type="GO" id="GO:0016592">
    <property type="term" value="C:mediator complex"/>
    <property type="evidence" value="ECO:0007669"/>
    <property type="project" value="InterPro"/>
</dbReference>
<name>A0A0H5R7F9_9EUKA</name>
<comment type="subcellular location">
    <subcellularLocation>
        <location evidence="1">Nucleus</location>
    </subcellularLocation>
</comment>
<evidence type="ECO:0000313" key="7">
    <source>
        <dbReference type="EMBL" id="CRZ10085.1"/>
    </source>
</evidence>
<accession>A0A0H5R7F9</accession>
<evidence type="ECO:0000256" key="6">
    <source>
        <dbReference type="SAM" id="MobiDB-lite"/>
    </source>
</evidence>
<sequence>MAAVQVHLNDIMCQAQWLLEALSNQNLAAVSTLTQQILAKNGHIQTIVTHLIGIYEAEERISDMKKRIENVDSRIIAFASQLGNLESSLYESVLEIPKCVNIDGKSRNETCSVQDLLVLSERLALVSSAPADFIEHNGVSICRPPAPLEDLMAASRLHLSVEELRQQLSTSDGTQSGAAVDQQTPSIHPANDVISDLFTDEVPEDWDEDMSDFDADEVTRSWMDASGLKQS</sequence>
<evidence type="ECO:0008006" key="8">
    <source>
        <dbReference type="Google" id="ProtNLM"/>
    </source>
</evidence>
<protein>
    <recommendedName>
        <fullName evidence="8">Mediator of RNA polymerase II transcription subunit 4</fullName>
    </recommendedName>
</protein>
<evidence type="ECO:0000256" key="3">
    <source>
        <dbReference type="ARBA" id="ARBA00023015"/>
    </source>
</evidence>
<dbReference type="GO" id="GO:0006357">
    <property type="term" value="P:regulation of transcription by RNA polymerase II"/>
    <property type="evidence" value="ECO:0007669"/>
    <property type="project" value="InterPro"/>
</dbReference>
<keyword evidence="4" id="KW-0804">Transcription</keyword>
<evidence type="ECO:0000256" key="1">
    <source>
        <dbReference type="ARBA" id="ARBA00004123"/>
    </source>
</evidence>
<dbReference type="InterPro" id="IPR019258">
    <property type="entry name" value="Mediator_Med4"/>
</dbReference>
<evidence type="ECO:0000256" key="5">
    <source>
        <dbReference type="ARBA" id="ARBA00023242"/>
    </source>
</evidence>
<feature type="region of interest" description="Disordered" evidence="6">
    <location>
        <begin position="167"/>
        <end position="193"/>
    </location>
</feature>
<dbReference type="AlphaFoldDB" id="A0A0H5R7F9"/>
<feature type="compositionally biased region" description="Polar residues" evidence="6">
    <location>
        <begin position="167"/>
        <end position="186"/>
    </location>
</feature>
<dbReference type="GO" id="GO:0070847">
    <property type="term" value="C:core mediator complex"/>
    <property type="evidence" value="ECO:0007669"/>
    <property type="project" value="TreeGrafter"/>
</dbReference>
<reference evidence="7" key="1">
    <citation type="submission" date="2015-04" db="EMBL/GenBank/DDBJ databases">
        <title>The genome sequence of the plant pathogenic Rhizarian Plasmodiophora brassicae reveals insights in its biotrophic life cycle and the origin of chitin synthesis.</title>
        <authorList>
            <person name="Schwelm A."/>
            <person name="Fogelqvist J."/>
            <person name="Knaust A."/>
            <person name="Julke S."/>
            <person name="Lilja T."/>
            <person name="Dhandapani V."/>
            <person name="Bonilla-Rosso G."/>
            <person name="Karlsson M."/>
            <person name="Shevchenko A."/>
            <person name="Choi S.R."/>
            <person name="Kim H.G."/>
            <person name="Park J.Y."/>
            <person name="Lim Y.P."/>
            <person name="Ludwig-Muller J."/>
            <person name="Dixelius C."/>
        </authorList>
    </citation>
    <scope>NUCLEOTIDE SEQUENCE</scope>
    <source>
        <tissue evidence="7">Potato root galls</tissue>
    </source>
</reference>
<keyword evidence="3" id="KW-0805">Transcription regulation</keyword>
<evidence type="ECO:0000256" key="4">
    <source>
        <dbReference type="ARBA" id="ARBA00023163"/>
    </source>
</evidence>
<comment type="similarity">
    <text evidence="2">Belongs to the Mediator complex subunit 4 family.</text>
</comment>
<dbReference type="PANTHER" id="PTHR13208">
    <property type="entry name" value="MEDIATOR OF RNA POLYMERASE II TRANSCRIPTION SUBUNIT 4"/>
    <property type="match status" value="1"/>
</dbReference>
<dbReference type="EMBL" id="HACM01009643">
    <property type="protein sequence ID" value="CRZ10085.1"/>
    <property type="molecule type" value="Transcribed_RNA"/>
</dbReference>
<dbReference type="GO" id="GO:0003712">
    <property type="term" value="F:transcription coregulator activity"/>
    <property type="evidence" value="ECO:0007669"/>
    <property type="project" value="InterPro"/>
</dbReference>
<dbReference type="PANTHER" id="PTHR13208:SF2">
    <property type="entry name" value="MEDIATOR OF RNA POLYMERASE II TRANSCRIPTION SUBUNIT 4"/>
    <property type="match status" value="1"/>
</dbReference>
<proteinExistence type="inferred from homology"/>
<keyword evidence="5" id="KW-0539">Nucleus</keyword>
<evidence type="ECO:0000256" key="2">
    <source>
        <dbReference type="ARBA" id="ARBA00009626"/>
    </source>
</evidence>